<evidence type="ECO:0000313" key="1">
    <source>
        <dbReference type="EMBL" id="VAW94211.1"/>
    </source>
</evidence>
<keyword evidence="1" id="KW-0378">Hydrolase</keyword>
<dbReference type="PIRSF" id="PIRSF029285">
    <property type="entry name" value="Aminopept"/>
    <property type="match status" value="1"/>
</dbReference>
<accession>A0A3B0ZR79</accession>
<dbReference type="EMBL" id="UOFT01000036">
    <property type="protein sequence ID" value="VAW94211.1"/>
    <property type="molecule type" value="Genomic_DNA"/>
</dbReference>
<dbReference type="GO" id="GO:0006508">
    <property type="term" value="P:proteolysis"/>
    <property type="evidence" value="ECO:0007669"/>
    <property type="project" value="UniProtKB-KW"/>
</dbReference>
<proteinExistence type="predicted"/>
<dbReference type="GO" id="GO:0008233">
    <property type="term" value="F:peptidase activity"/>
    <property type="evidence" value="ECO:0007669"/>
    <property type="project" value="UniProtKB-KW"/>
</dbReference>
<sequence>MENKRRVIKLLLIIGSSLFIQACSSVGYYWEKIQGHTELLNKQQPIQVVIDNPLTNPDVKTLLINAQQARNFASKVLLLPDNGSYRNYVDVGRDYVVWTVVATPPYSIQPEEWCFLIVGCLSYRGYFSEQAAKEFAVTLKDKNMDVYVSGAKAYSTLGWFDDPLLSTMLYKSEAYRVGIIFHELAHQKIYVENDTAFNEAFATSVELEGVKAWFNKTENKQKFKQYLVVKKRDKDFKSLLNVARKELKILYESNKPPQQLQIGKEKIFVNLQASYKHYKKKWNNYTGYDKWMAQGLNNAHLALVATYNNWLPAFSRLFENANGDYKIFYNEVKRLTELDKMQREKKLEELMNTDD</sequence>
<organism evidence="1">
    <name type="scientific">hydrothermal vent metagenome</name>
    <dbReference type="NCBI Taxonomy" id="652676"/>
    <lineage>
        <taxon>unclassified sequences</taxon>
        <taxon>metagenomes</taxon>
        <taxon>ecological metagenomes</taxon>
    </lineage>
</organism>
<protein>
    <submittedName>
        <fullName evidence="1">PUTATIVE ZINC PROTEASE PROTEIN</fullName>
    </submittedName>
</protein>
<keyword evidence="1" id="KW-0645">Protease</keyword>
<dbReference type="Pfam" id="PF10023">
    <property type="entry name" value="Aminopep"/>
    <property type="match status" value="1"/>
</dbReference>
<dbReference type="PROSITE" id="PS51257">
    <property type="entry name" value="PROKAR_LIPOPROTEIN"/>
    <property type="match status" value="1"/>
</dbReference>
<dbReference type="InterPro" id="IPR014553">
    <property type="entry name" value="Aminopept"/>
</dbReference>
<reference evidence="1" key="1">
    <citation type="submission" date="2018-06" db="EMBL/GenBank/DDBJ databases">
        <authorList>
            <person name="Zhirakovskaya E."/>
        </authorList>
    </citation>
    <scope>NUCLEOTIDE SEQUENCE</scope>
</reference>
<dbReference type="AlphaFoldDB" id="A0A3B0ZR79"/>
<name>A0A3B0ZR79_9ZZZZ</name>
<gene>
    <name evidence="1" type="ORF">MNBD_GAMMA23-2205</name>
</gene>